<organism evidence="2 3">
    <name type="scientific">Cytobacillus oceanisediminis</name>
    <dbReference type="NCBI Taxonomy" id="665099"/>
    <lineage>
        <taxon>Bacteria</taxon>
        <taxon>Bacillati</taxon>
        <taxon>Bacillota</taxon>
        <taxon>Bacilli</taxon>
        <taxon>Bacillales</taxon>
        <taxon>Bacillaceae</taxon>
        <taxon>Cytobacillus</taxon>
    </lineage>
</organism>
<dbReference type="AlphaFoldDB" id="A0A562JDN8"/>
<evidence type="ECO:0000313" key="2">
    <source>
        <dbReference type="EMBL" id="TWH81075.1"/>
    </source>
</evidence>
<name>A0A562JDN8_9BACI</name>
<gene>
    <name evidence="2" type="ORF">IQ19_04494</name>
</gene>
<keyword evidence="1" id="KW-0812">Transmembrane</keyword>
<reference evidence="2 3" key="1">
    <citation type="journal article" date="2015" name="Stand. Genomic Sci.">
        <title>Genomic Encyclopedia of Bacterial and Archaeal Type Strains, Phase III: the genomes of soil and plant-associated and newly described type strains.</title>
        <authorList>
            <person name="Whitman W.B."/>
            <person name="Woyke T."/>
            <person name="Klenk H.P."/>
            <person name="Zhou Y."/>
            <person name="Lilburn T.G."/>
            <person name="Beck B.J."/>
            <person name="De Vos P."/>
            <person name="Vandamme P."/>
            <person name="Eisen J.A."/>
            <person name="Garrity G."/>
            <person name="Hugenholtz P."/>
            <person name="Kyrpides N.C."/>
        </authorList>
    </citation>
    <scope>NUCLEOTIDE SEQUENCE [LARGE SCALE GENOMIC DNA]</scope>
    <source>
        <strain evidence="2 3">CGMCC 1.10115</strain>
    </source>
</reference>
<feature type="transmembrane region" description="Helical" evidence="1">
    <location>
        <begin position="57"/>
        <end position="78"/>
    </location>
</feature>
<feature type="transmembrane region" description="Helical" evidence="1">
    <location>
        <begin position="85"/>
        <end position="104"/>
    </location>
</feature>
<feature type="transmembrane region" description="Helical" evidence="1">
    <location>
        <begin position="143"/>
        <end position="160"/>
    </location>
</feature>
<feature type="transmembrane region" description="Helical" evidence="1">
    <location>
        <begin position="30"/>
        <end position="51"/>
    </location>
</feature>
<protein>
    <submittedName>
        <fullName evidence="2">Uncharacterized protein</fullName>
    </submittedName>
</protein>
<dbReference type="EMBL" id="VLKI01000018">
    <property type="protein sequence ID" value="TWH81075.1"/>
    <property type="molecule type" value="Genomic_DNA"/>
</dbReference>
<comment type="caution">
    <text evidence="2">The sequence shown here is derived from an EMBL/GenBank/DDBJ whole genome shotgun (WGS) entry which is preliminary data.</text>
</comment>
<dbReference type="GeneID" id="65405586"/>
<sequence>MLPDQYYDYLLALYTEGNQPKELRKEKIGLMVYLLNLIFLLLIPISVFLIYFTELSIILQIAFLSLFVFAGIFAVFYFSKKGISYHLPIISAALILLIGSGAFVSGEYRVNHSMLYLTLVLNCLFFAGGRLEAKPSLFLDIRYIWFVTLIYFYIHIIKYFKKFLNVEKTYTSLI</sequence>
<keyword evidence="3" id="KW-1185">Reference proteome</keyword>
<dbReference type="Proteomes" id="UP000318667">
    <property type="component" value="Unassembled WGS sequence"/>
</dbReference>
<evidence type="ECO:0000256" key="1">
    <source>
        <dbReference type="SAM" id="Phobius"/>
    </source>
</evidence>
<evidence type="ECO:0000313" key="3">
    <source>
        <dbReference type="Proteomes" id="UP000318667"/>
    </source>
</evidence>
<accession>A0A562JDN8</accession>
<keyword evidence="1" id="KW-0472">Membrane</keyword>
<keyword evidence="1" id="KW-1133">Transmembrane helix</keyword>
<dbReference type="RefSeq" id="WP_242021087.1">
    <property type="nucleotide sequence ID" value="NZ_CBCSDC010000020.1"/>
</dbReference>
<feature type="transmembrane region" description="Helical" evidence="1">
    <location>
        <begin position="110"/>
        <end position="131"/>
    </location>
</feature>
<proteinExistence type="predicted"/>